<dbReference type="KEGG" id="vfm:VFMJ11_A0840"/>
<proteinExistence type="predicted"/>
<dbReference type="HOGENOM" id="CLU_3159172_0_0_6"/>
<reference evidence="1 2" key="2">
    <citation type="journal article" date="2009" name="Nature">
        <title>A single regulatory gene is sufficient to alter bacterial host range.</title>
        <authorList>
            <person name="Mandel M.J."/>
            <person name="Wollenberg M.S."/>
            <person name="Stabb E.V."/>
            <person name="Visick K.L."/>
            <person name="Ruby E.G."/>
        </authorList>
    </citation>
    <scope>NUCLEOTIDE SEQUENCE [LARGE SCALE GENOMIC DNA]</scope>
    <source>
        <strain evidence="1 2">MJ11</strain>
    </source>
</reference>
<dbReference type="AlphaFoldDB" id="B5EUM0"/>
<protein>
    <submittedName>
        <fullName evidence="1">Uncharacterized protein</fullName>
    </submittedName>
</protein>
<accession>B5EUM0</accession>
<dbReference type="EMBL" id="CP001133">
    <property type="protein sequence ID" value="ACH63420.1"/>
    <property type="molecule type" value="Genomic_DNA"/>
</dbReference>
<reference evidence="2" key="1">
    <citation type="submission" date="2008-08" db="EMBL/GenBank/DDBJ databases">
        <title>Complete sequence of Vibrio fischeri strain MJ11.</title>
        <authorList>
            <person name="Mandel M.J."/>
            <person name="Stabb E.V."/>
            <person name="Ruby E.G."/>
            <person name="Ferriera S."/>
            <person name="Johnson J."/>
            <person name="Kravitz S."/>
            <person name="Beeson K."/>
            <person name="Sutton G."/>
            <person name="Rogers Y.-H."/>
            <person name="Friedman R."/>
            <person name="Frazier M."/>
            <person name="Venter J.C."/>
        </authorList>
    </citation>
    <scope>NUCLEOTIDE SEQUENCE [LARGE SCALE GENOMIC DNA]</scope>
    <source>
        <strain evidence="2">MJ11</strain>
    </source>
</reference>
<name>B5EUM0_ALIFM</name>
<sequence length="48" mass="5620">MTDTKKHAIKRLILNNNWEFETRTISKKEKQEIGAYSGNRTRIISLEG</sequence>
<gene>
    <name evidence="1" type="ordered locus">VFMJ11_A0840</name>
</gene>
<dbReference type="Proteomes" id="UP000001857">
    <property type="component" value="Chromosome II"/>
</dbReference>
<evidence type="ECO:0000313" key="1">
    <source>
        <dbReference type="EMBL" id="ACH63420.1"/>
    </source>
</evidence>
<evidence type="ECO:0000313" key="2">
    <source>
        <dbReference type="Proteomes" id="UP000001857"/>
    </source>
</evidence>
<organism evidence="1 2">
    <name type="scientific">Aliivibrio fischeri (strain MJ11)</name>
    <name type="common">Vibrio fischeri</name>
    <dbReference type="NCBI Taxonomy" id="388396"/>
    <lineage>
        <taxon>Bacteria</taxon>
        <taxon>Pseudomonadati</taxon>
        <taxon>Pseudomonadota</taxon>
        <taxon>Gammaproteobacteria</taxon>
        <taxon>Vibrionales</taxon>
        <taxon>Vibrionaceae</taxon>
        <taxon>Aliivibrio</taxon>
    </lineage>
</organism>